<name>A0A0E9S6J8_ANGAN</name>
<protein>
    <submittedName>
        <fullName evidence="1">Uncharacterized protein</fullName>
    </submittedName>
</protein>
<dbReference type="EMBL" id="GBXM01072312">
    <property type="protein sequence ID" value="JAH36265.1"/>
    <property type="molecule type" value="Transcribed_RNA"/>
</dbReference>
<proteinExistence type="predicted"/>
<sequence>MQCAHARACECPYPPSYPTD</sequence>
<accession>A0A0E9S6J8</accession>
<organism evidence="1">
    <name type="scientific">Anguilla anguilla</name>
    <name type="common">European freshwater eel</name>
    <name type="synonym">Muraena anguilla</name>
    <dbReference type="NCBI Taxonomy" id="7936"/>
    <lineage>
        <taxon>Eukaryota</taxon>
        <taxon>Metazoa</taxon>
        <taxon>Chordata</taxon>
        <taxon>Craniata</taxon>
        <taxon>Vertebrata</taxon>
        <taxon>Euteleostomi</taxon>
        <taxon>Actinopterygii</taxon>
        <taxon>Neopterygii</taxon>
        <taxon>Teleostei</taxon>
        <taxon>Anguilliformes</taxon>
        <taxon>Anguillidae</taxon>
        <taxon>Anguilla</taxon>
    </lineage>
</organism>
<reference evidence="1" key="1">
    <citation type="submission" date="2014-11" db="EMBL/GenBank/DDBJ databases">
        <authorList>
            <person name="Amaro Gonzalez C."/>
        </authorList>
    </citation>
    <scope>NUCLEOTIDE SEQUENCE</scope>
</reference>
<dbReference type="AlphaFoldDB" id="A0A0E9S6J8"/>
<evidence type="ECO:0000313" key="1">
    <source>
        <dbReference type="EMBL" id="JAH36265.1"/>
    </source>
</evidence>
<reference evidence="1" key="2">
    <citation type="journal article" date="2015" name="Fish Shellfish Immunol.">
        <title>Early steps in the European eel (Anguilla anguilla)-Vibrio vulnificus interaction in the gills: Role of the RtxA13 toxin.</title>
        <authorList>
            <person name="Callol A."/>
            <person name="Pajuelo D."/>
            <person name="Ebbesson L."/>
            <person name="Teles M."/>
            <person name="MacKenzie S."/>
            <person name="Amaro C."/>
        </authorList>
    </citation>
    <scope>NUCLEOTIDE SEQUENCE</scope>
</reference>